<evidence type="ECO:0000313" key="1">
    <source>
        <dbReference type="EMBL" id="AJE83551.1"/>
    </source>
</evidence>
<reference evidence="1 2" key="1">
    <citation type="submission" date="2015-01" db="EMBL/GenBank/DDBJ databases">
        <title>Enhanced salinomycin production by adjusting the supply of polyketide extender units in Streptomyce albus DSM 41398.</title>
        <authorList>
            <person name="Lu C."/>
        </authorList>
    </citation>
    <scope>NUCLEOTIDE SEQUENCE [LARGE SCALE GENOMIC DNA]</scope>
    <source>
        <strain evidence="2">ATCC 21838 / DSM 41398 / FERM P-419 / JCM 4703 / NBRC 107858</strain>
    </source>
</reference>
<evidence type="ECO:0008006" key="3">
    <source>
        <dbReference type="Google" id="ProtNLM"/>
    </source>
</evidence>
<dbReference type="SUPFAM" id="SSF47413">
    <property type="entry name" value="lambda repressor-like DNA-binding domains"/>
    <property type="match status" value="1"/>
</dbReference>
<dbReference type="KEGG" id="sals:SLNWT_3175"/>
<gene>
    <name evidence="1" type="ORF">SLNWT_3175</name>
</gene>
<dbReference type="GO" id="GO:0003677">
    <property type="term" value="F:DNA binding"/>
    <property type="evidence" value="ECO:0007669"/>
    <property type="project" value="InterPro"/>
</dbReference>
<proteinExistence type="predicted"/>
<organism evidence="1 2">
    <name type="scientific">Streptomyces albus (strain ATCC 21838 / DSM 41398 / FERM P-419 / JCM 4703 / NBRC 107858)</name>
    <dbReference type="NCBI Taxonomy" id="1081613"/>
    <lineage>
        <taxon>Bacteria</taxon>
        <taxon>Bacillati</taxon>
        <taxon>Actinomycetota</taxon>
        <taxon>Actinomycetes</taxon>
        <taxon>Kitasatosporales</taxon>
        <taxon>Streptomycetaceae</taxon>
        <taxon>Streptomyces</taxon>
    </lineage>
</organism>
<dbReference type="EMBL" id="CP010519">
    <property type="protein sequence ID" value="AJE83551.1"/>
    <property type="molecule type" value="Genomic_DNA"/>
</dbReference>
<dbReference type="InterPro" id="IPR010982">
    <property type="entry name" value="Lambda_DNA-bd_dom_sf"/>
</dbReference>
<sequence>MGRPEAHIDPSQGPLQRFANDLRTVRRKAGSPSYESLASRANYSGTTLAAAARGIQLPSLEVTLAYVSACDANPQPWVGYWHRTRAALAQRGDVHEKVRVRA</sequence>
<protein>
    <recommendedName>
        <fullName evidence="3">Helix-turn-helix domain-containing protein</fullName>
    </recommendedName>
</protein>
<accession>A0A0B5EY39</accession>
<keyword evidence="2" id="KW-1185">Reference proteome</keyword>
<dbReference type="Proteomes" id="UP000031523">
    <property type="component" value="Chromosome"/>
</dbReference>
<dbReference type="AlphaFoldDB" id="A0A0B5EY39"/>
<evidence type="ECO:0000313" key="2">
    <source>
        <dbReference type="Proteomes" id="UP000031523"/>
    </source>
</evidence>
<name>A0A0B5EY39_STRA4</name>